<dbReference type="InterPro" id="IPR000073">
    <property type="entry name" value="AB_hydrolase_1"/>
</dbReference>
<dbReference type="InterPro" id="IPR029058">
    <property type="entry name" value="AB_hydrolase_fold"/>
</dbReference>
<sequence length="304" mass="32552">MRSWKVLLICGLLAALPAAWAQEDAPAAPPAAPAEAAASAWSPALTEIDGLAVEYAVHRVAQPRATLVFENGLMLTLDTWRAVVAALGDCCNLLAYHRAGIGRSALAPTLQPPEQAAARLQQLLQQQGLAPPYVLVGHSLGGQYAQLFARQYPEQVEGLLLVDALPPGAVKPAADFPWYTRLGLWLFAPAAARREIAGIHDLGERLLAEPGAFGGPMIRMVALPDPRAAKPEGLVRDLLKGVLYAEDFGVWAVDPEQAERQLDRLYPQAELRQLQAHHRVQEAAPEAVVAAIRSLLGRRAAGPG</sequence>
<dbReference type="PANTHER" id="PTHR43194">
    <property type="entry name" value="HYDROLASE ALPHA/BETA FOLD FAMILY"/>
    <property type="match status" value="1"/>
</dbReference>
<evidence type="ECO:0000259" key="2">
    <source>
        <dbReference type="Pfam" id="PF00561"/>
    </source>
</evidence>
<reference evidence="3" key="1">
    <citation type="submission" date="2020-12" db="EMBL/GenBank/DDBJ databases">
        <title>The genome sequence of Inhella sp. 1Y17.</title>
        <authorList>
            <person name="Liu Y."/>
        </authorList>
    </citation>
    <scope>NUCLEOTIDE SEQUENCE</scope>
    <source>
        <strain evidence="3">1Y17</strain>
    </source>
</reference>
<gene>
    <name evidence="3" type="ORF">I7X39_12370</name>
</gene>
<dbReference type="RefSeq" id="WP_198111458.1">
    <property type="nucleotide sequence ID" value="NZ_JAEDAK010000007.1"/>
</dbReference>
<dbReference type="GO" id="GO:0016787">
    <property type="term" value="F:hydrolase activity"/>
    <property type="evidence" value="ECO:0007669"/>
    <property type="project" value="UniProtKB-KW"/>
</dbReference>
<dbReference type="Pfam" id="PF00561">
    <property type="entry name" value="Abhydrolase_1"/>
    <property type="match status" value="1"/>
</dbReference>
<evidence type="ECO:0000313" key="4">
    <source>
        <dbReference type="Proteomes" id="UP000613266"/>
    </source>
</evidence>
<accession>A0A931NGZ7</accession>
<dbReference type="AlphaFoldDB" id="A0A931NGZ7"/>
<keyword evidence="4" id="KW-1185">Reference proteome</keyword>
<dbReference type="Gene3D" id="3.40.50.1820">
    <property type="entry name" value="alpha/beta hydrolase"/>
    <property type="match status" value="1"/>
</dbReference>
<keyword evidence="3" id="KW-0378">Hydrolase</keyword>
<organism evidence="3 4">
    <name type="scientific">Inhella proteolytica</name>
    <dbReference type="NCBI Taxonomy" id="2795029"/>
    <lineage>
        <taxon>Bacteria</taxon>
        <taxon>Pseudomonadati</taxon>
        <taxon>Pseudomonadota</taxon>
        <taxon>Betaproteobacteria</taxon>
        <taxon>Burkholderiales</taxon>
        <taxon>Sphaerotilaceae</taxon>
        <taxon>Inhella</taxon>
    </lineage>
</organism>
<comment type="caution">
    <text evidence="3">The sequence shown here is derived from an EMBL/GenBank/DDBJ whole genome shotgun (WGS) entry which is preliminary data.</text>
</comment>
<protein>
    <submittedName>
        <fullName evidence="3">Alpha/beta hydrolase</fullName>
    </submittedName>
</protein>
<proteinExistence type="predicted"/>
<feature type="domain" description="AB hydrolase-1" evidence="2">
    <location>
        <begin position="66"/>
        <end position="180"/>
    </location>
</feature>
<keyword evidence="1" id="KW-0732">Signal</keyword>
<name>A0A931NGZ7_9BURK</name>
<evidence type="ECO:0000313" key="3">
    <source>
        <dbReference type="EMBL" id="MBH9577696.1"/>
    </source>
</evidence>
<feature type="signal peptide" evidence="1">
    <location>
        <begin position="1"/>
        <end position="21"/>
    </location>
</feature>
<dbReference type="EMBL" id="JAEDAK010000007">
    <property type="protein sequence ID" value="MBH9577696.1"/>
    <property type="molecule type" value="Genomic_DNA"/>
</dbReference>
<evidence type="ECO:0000256" key="1">
    <source>
        <dbReference type="SAM" id="SignalP"/>
    </source>
</evidence>
<dbReference type="PANTHER" id="PTHR43194:SF2">
    <property type="entry name" value="PEROXISOMAL MEMBRANE PROTEIN LPX1"/>
    <property type="match status" value="1"/>
</dbReference>
<feature type="chain" id="PRO_5037940627" evidence="1">
    <location>
        <begin position="22"/>
        <end position="304"/>
    </location>
</feature>
<dbReference type="SUPFAM" id="SSF53474">
    <property type="entry name" value="alpha/beta-Hydrolases"/>
    <property type="match status" value="1"/>
</dbReference>
<dbReference type="Proteomes" id="UP000613266">
    <property type="component" value="Unassembled WGS sequence"/>
</dbReference>
<dbReference type="InterPro" id="IPR050228">
    <property type="entry name" value="Carboxylesterase_BioH"/>
</dbReference>